<dbReference type="InterPro" id="IPR048866">
    <property type="entry name" value="ORC5_lid"/>
</dbReference>
<protein>
    <submittedName>
        <fullName evidence="10">Origin recognition complex subunit 5</fullName>
    </submittedName>
</protein>
<organism evidence="10 11">
    <name type="scientific">Golovinomyces cichoracearum</name>
    <dbReference type="NCBI Taxonomy" id="62708"/>
    <lineage>
        <taxon>Eukaryota</taxon>
        <taxon>Fungi</taxon>
        <taxon>Dikarya</taxon>
        <taxon>Ascomycota</taxon>
        <taxon>Pezizomycotina</taxon>
        <taxon>Leotiomycetes</taxon>
        <taxon>Erysiphales</taxon>
        <taxon>Erysiphaceae</taxon>
        <taxon>Golovinomyces</taxon>
    </lineage>
</organism>
<keyword evidence="3" id="KW-0235">DNA replication</keyword>
<dbReference type="GO" id="GO:0006270">
    <property type="term" value="P:DNA replication initiation"/>
    <property type="evidence" value="ECO:0007669"/>
    <property type="project" value="TreeGrafter"/>
</dbReference>
<dbReference type="PANTHER" id="PTHR12705">
    <property type="entry name" value="ORIGIN RECOGNITION COMPLEX SUBUNIT 5"/>
    <property type="match status" value="1"/>
</dbReference>
<dbReference type="Pfam" id="PF21639">
    <property type="entry name" value="ORC5_lid"/>
    <property type="match status" value="1"/>
</dbReference>
<gene>
    <name evidence="10" type="ORF">GcM1_243010</name>
</gene>
<evidence type="ECO:0000313" key="11">
    <source>
        <dbReference type="Proteomes" id="UP000285326"/>
    </source>
</evidence>
<dbReference type="GO" id="GO:0003688">
    <property type="term" value="F:DNA replication origin binding"/>
    <property type="evidence" value="ECO:0007669"/>
    <property type="project" value="TreeGrafter"/>
</dbReference>
<evidence type="ECO:0000259" key="9">
    <source>
        <dbReference type="Pfam" id="PF21639"/>
    </source>
</evidence>
<evidence type="ECO:0000313" key="10">
    <source>
        <dbReference type="EMBL" id="RKF73526.1"/>
    </source>
</evidence>
<dbReference type="Gene3D" id="3.40.50.300">
    <property type="entry name" value="P-loop containing nucleotide triphosphate hydrolases"/>
    <property type="match status" value="1"/>
</dbReference>
<evidence type="ECO:0000256" key="4">
    <source>
        <dbReference type="ARBA" id="ARBA00022741"/>
    </source>
</evidence>
<evidence type="ECO:0000256" key="2">
    <source>
        <dbReference type="ARBA" id="ARBA00006269"/>
    </source>
</evidence>
<name>A0A420IG51_9PEZI</name>
<dbReference type="SUPFAM" id="SSF52540">
    <property type="entry name" value="P-loop containing nucleoside triphosphate hydrolases"/>
    <property type="match status" value="1"/>
</dbReference>
<evidence type="ECO:0000256" key="6">
    <source>
        <dbReference type="ARBA" id="ARBA00023242"/>
    </source>
</evidence>
<comment type="similarity">
    <text evidence="2">Belongs to the ORC5 family.</text>
</comment>
<dbReference type="InterPro" id="IPR047088">
    <property type="entry name" value="ORC5_C"/>
</dbReference>
<evidence type="ECO:0000256" key="5">
    <source>
        <dbReference type="ARBA" id="ARBA00022840"/>
    </source>
</evidence>
<sequence>MGSIFELPDEELLSSITSTLPCRERQIQALTTLVSQIHGASPRNVILYGLEATGKTVITKEVLKQLSIHFSCSTSSDDTDNTKDIFRYAFINSEECIGTRHLFEQIIGSISKALNSQPSIGLLANMSDLVTQTQQLFESWGARKNIDRRFVLVIDSIDKQINPLPQTFPAALARVADIVPNLTIIFITTCPRPSFLHLSGIPHIYFPSYSRSEILTIILHTKPVPSLCTQEDTLQTWSRFTTAVYDSLSKISGRDIRSFRALCLRMWPHFIRPVLSEELKLNPFSRLLVTNRALFRNESVLVHEISSSRVKTPPNTQVQKYTDIANLLPSFSRLLLIASYLASFSSSRNDAIFFMKTSIAKRRKKGGGTALISSRSNISKSRMIPRKLLGAQNFALERMLAIFHAIYAESEMGNEGGSVYKEHPMLAINGSADLQMSIATLVSLQLLTRVGNQNSLDVLDPSTRYRVTIGWDMARIVARSVGVEIENFLND</sequence>
<dbReference type="AlphaFoldDB" id="A0A420IG51"/>
<proteinExistence type="inferred from homology"/>
<evidence type="ECO:0000256" key="3">
    <source>
        <dbReference type="ARBA" id="ARBA00022705"/>
    </source>
</evidence>
<dbReference type="GO" id="GO:0005664">
    <property type="term" value="C:nuclear origin of replication recognition complex"/>
    <property type="evidence" value="ECO:0007669"/>
    <property type="project" value="TreeGrafter"/>
</dbReference>
<dbReference type="EMBL" id="MCBS01024393">
    <property type="protein sequence ID" value="RKF73526.1"/>
    <property type="molecule type" value="Genomic_DNA"/>
</dbReference>
<dbReference type="InterPro" id="IPR041664">
    <property type="entry name" value="AAA_16"/>
</dbReference>
<dbReference type="InterPro" id="IPR020796">
    <property type="entry name" value="ORC5"/>
</dbReference>
<dbReference type="PANTHER" id="PTHR12705:SF0">
    <property type="entry name" value="ORIGIN RECOGNITION COMPLEX SUBUNIT 5"/>
    <property type="match status" value="1"/>
</dbReference>
<comment type="caution">
    <text evidence="10">The sequence shown here is derived from an EMBL/GenBank/DDBJ whole genome shotgun (WGS) entry which is preliminary data.</text>
</comment>
<dbReference type="Pfam" id="PF13191">
    <property type="entry name" value="AAA_16"/>
    <property type="match status" value="1"/>
</dbReference>
<keyword evidence="4" id="KW-0547">Nucleotide-binding</keyword>
<feature type="domain" description="ORC5 lid" evidence="9">
    <location>
        <begin position="237"/>
        <end position="296"/>
    </location>
</feature>
<dbReference type="InterPro" id="IPR027417">
    <property type="entry name" value="P-loop_NTPase"/>
</dbReference>
<evidence type="ECO:0000256" key="1">
    <source>
        <dbReference type="ARBA" id="ARBA00004123"/>
    </source>
</evidence>
<feature type="domain" description="Orc1-like AAA ATPase" evidence="7">
    <location>
        <begin position="20"/>
        <end position="185"/>
    </location>
</feature>
<comment type="subcellular location">
    <subcellularLocation>
        <location evidence="1">Nucleus</location>
    </subcellularLocation>
</comment>
<evidence type="ECO:0000259" key="7">
    <source>
        <dbReference type="Pfam" id="PF13191"/>
    </source>
</evidence>
<feature type="domain" description="Origin recognition complex subunit 5 C-terminal" evidence="8">
    <location>
        <begin position="328"/>
        <end position="489"/>
    </location>
</feature>
<evidence type="ECO:0000259" key="8">
    <source>
        <dbReference type="Pfam" id="PF14630"/>
    </source>
</evidence>
<dbReference type="Pfam" id="PF14630">
    <property type="entry name" value="ORC5_C"/>
    <property type="match status" value="1"/>
</dbReference>
<dbReference type="Proteomes" id="UP000285326">
    <property type="component" value="Unassembled WGS sequence"/>
</dbReference>
<keyword evidence="5" id="KW-0067">ATP-binding</keyword>
<accession>A0A420IG51</accession>
<reference evidence="10 11" key="1">
    <citation type="journal article" date="2018" name="BMC Genomics">
        <title>Comparative genome analyses reveal sequence features reflecting distinct modes of host-adaptation between dicot and monocot powdery mildew.</title>
        <authorList>
            <person name="Wu Y."/>
            <person name="Ma X."/>
            <person name="Pan Z."/>
            <person name="Kale S.D."/>
            <person name="Song Y."/>
            <person name="King H."/>
            <person name="Zhang Q."/>
            <person name="Presley C."/>
            <person name="Deng X."/>
            <person name="Wei C.I."/>
            <person name="Xiao S."/>
        </authorList>
    </citation>
    <scope>NUCLEOTIDE SEQUENCE [LARGE SCALE GENOMIC DNA]</scope>
    <source>
        <strain evidence="10">UMSG1</strain>
    </source>
</reference>
<keyword evidence="6" id="KW-0539">Nucleus</keyword>